<dbReference type="Proteomes" id="UP000681356">
    <property type="component" value="Unassembled WGS sequence"/>
</dbReference>
<dbReference type="EMBL" id="JAGTUU010000009">
    <property type="protein sequence ID" value="MBS0126338.1"/>
    <property type="molecule type" value="Genomic_DNA"/>
</dbReference>
<gene>
    <name evidence="1" type="ORF">KB874_19835</name>
</gene>
<organism evidence="1 2">
    <name type="scientific">Thetidibacter halocola</name>
    <dbReference type="NCBI Taxonomy" id="2827239"/>
    <lineage>
        <taxon>Bacteria</taxon>
        <taxon>Pseudomonadati</taxon>
        <taxon>Pseudomonadota</taxon>
        <taxon>Alphaproteobacteria</taxon>
        <taxon>Rhodobacterales</taxon>
        <taxon>Roseobacteraceae</taxon>
        <taxon>Thetidibacter</taxon>
    </lineage>
</organism>
<dbReference type="AlphaFoldDB" id="A0A8J7WJA5"/>
<reference evidence="1" key="1">
    <citation type="submission" date="2021-04" db="EMBL/GenBank/DDBJ databases">
        <authorList>
            <person name="Yoon J."/>
        </authorList>
    </citation>
    <scope>NUCLEOTIDE SEQUENCE</scope>
    <source>
        <strain evidence="1">KMU-90</strain>
    </source>
</reference>
<comment type="caution">
    <text evidence="1">The sequence shown here is derived from an EMBL/GenBank/DDBJ whole genome shotgun (WGS) entry which is preliminary data.</text>
</comment>
<name>A0A8J7WJA5_9RHOB</name>
<keyword evidence="2" id="KW-1185">Reference proteome</keyword>
<accession>A0A8J7WJA5</accession>
<sequence length="78" mass="8713">MGPRGIATRNPEVSDMAFFDTPLRTALPVNPLRALLALLRPARPTAPRDPIAEMQVRARREAARLTADRLMHRARGPF</sequence>
<protein>
    <submittedName>
        <fullName evidence="1">Uncharacterized protein</fullName>
    </submittedName>
</protein>
<evidence type="ECO:0000313" key="1">
    <source>
        <dbReference type="EMBL" id="MBS0126338.1"/>
    </source>
</evidence>
<evidence type="ECO:0000313" key="2">
    <source>
        <dbReference type="Proteomes" id="UP000681356"/>
    </source>
</evidence>
<proteinExistence type="predicted"/>